<dbReference type="OrthoDB" id="3196337at2"/>
<dbReference type="InterPro" id="IPR051013">
    <property type="entry name" value="MBL_superfamily_lactonases"/>
</dbReference>
<dbReference type="Gene3D" id="3.60.15.10">
    <property type="entry name" value="Ribonuclease Z/Hydroxyacylglutathione hydrolase-like"/>
    <property type="match status" value="1"/>
</dbReference>
<evidence type="ECO:0000256" key="4">
    <source>
        <dbReference type="ARBA" id="ARBA00022833"/>
    </source>
</evidence>
<evidence type="ECO:0000313" key="7">
    <source>
        <dbReference type="Proteomes" id="UP000198582"/>
    </source>
</evidence>
<keyword evidence="2" id="KW-0479">Metal-binding</keyword>
<evidence type="ECO:0000256" key="1">
    <source>
        <dbReference type="ARBA" id="ARBA00007749"/>
    </source>
</evidence>
<dbReference type="InterPro" id="IPR001279">
    <property type="entry name" value="Metallo-B-lactamas"/>
</dbReference>
<keyword evidence="3" id="KW-0378">Hydrolase</keyword>
<comment type="similarity">
    <text evidence="1">Belongs to the metallo-beta-lactamase superfamily.</text>
</comment>
<name>A0A1H8WMS7_9PSEU</name>
<reference evidence="6 7" key="1">
    <citation type="submission" date="2016-10" db="EMBL/GenBank/DDBJ databases">
        <authorList>
            <person name="de Groot N.N."/>
        </authorList>
    </citation>
    <scope>NUCLEOTIDE SEQUENCE [LARGE SCALE GENOMIC DNA]</scope>
    <source>
        <strain evidence="6 7">DSM 44993</strain>
    </source>
</reference>
<dbReference type="SUPFAM" id="SSF56281">
    <property type="entry name" value="Metallo-hydrolase/oxidoreductase"/>
    <property type="match status" value="1"/>
</dbReference>
<accession>A0A1H8WMS7</accession>
<keyword evidence="7" id="KW-1185">Reference proteome</keyword>
<dbReference type="SMART" id="SM00849">
    <property type="entry name" value="Lactamase_B"/>
    <property type="match status" value="1"/>
</dbReference>
<dbReference type="AlphaFoldDB" id="A0A1H8WMS7"/>
<dbReference type="RefSeq" id="WP_091617371.1">
    <property type="nucleotide sequence ID" value="NZ_FOEF01000005.1"/>
</dbReference>
<evidence type="ECO:0000256" key="3">
    <source>
        <dbReference type="ARBA" id="ARBA00022801"/>
    </source>
</evidence>
<organism evidence="6 7">
    <name type="scientific">Amycolatopsis saalfeldensis</name>
    <dbReference type="NCBI Taxonomy" id="394193"/>
    <lineage>
        <taxon>Bacteria</taxon>
        <taxon>Bacillati</taxon>
        <taxon>Actinomycetota</taxon>
        <taxon>Actinomycetes</taxon>
        <taxon>Pseudonocardiales</taxon>
        <taxon>Pseudonocardiaceae</taxon>
        <taxon>Amycolatopsis</taxon>
    </lineage>
</organism>
<dbReference type="InterPro" id="IPR036866">
    <property type="entry name" value="RibonucZ/Hydroxyglut_hydro"/>
</dbReference>
<keyword evidence="4" id="KW-0862">Zinc</keyword>
<dbReference type="CDD" id="cd07742">
    <property type="entry name" value="metallo-hydrolase-like_MBL-fold"/>
    <property type="match status" value="1"/>
</dbReference>
<proteinExistence type="inferred from homology"/>
<evidence type="ECO:0000259" key="5">
    <source>
        <dbReference type="SMART" id="SM00849"/>
    </source>
</evidence>
<dbReference type="Proteomes" id="UP000198582">
    <property type="component" value="Unassembled WGS sequence"/>
</dbReference>
<dbReference type="STRING" id="394193.SAMN04489732_105302"/>
<gene>
    <name evidence="6" type="ORF">SAMN04489732_105302</name>
</gene>
<evidence type="ECO:0000256" key="2">
    <source>
        <dbReference type="ARBA" id="ARBA00022723"/>
    </source>
</evidence>
<evidence type="ECO:0000313" key="6">
    <source>
        <dbReference type="EMBL" id="SEP28388.1"/>
    </source>
</evidence>
<dbReference type="PANTHER" id="PTHR42978">
    <property type="entry name" value="QUORUM-QUENCHING LACTONASE YTNP-RELATED-RELATED"/>
    <property type="match status" value="1"/>
</dbReference>
<dbReference type="Pfam" id="PF00753">
    <property type="entry name" value="Lactamase_B"/>
    <property type="match status" value="1"/>
</dbReference>
<dbReference type="GO" id="GO:0046872">
    <property type="term" value="F:metal ion binding"/>
    <property type="evidence" value="ECO:0007669"/>
    <property type="project" value="UniProtKB-KW"/>
</dbReference>
<dbReference type="PANTHER" id="PTHR42978:SF3">
    <property type="entry name" value="BLR3078 PROTEIN"/>
    <property type="match status" value="1"/>
</dbReference>
<sequence length="274" mass="30135">MKVHHLNCGTMRPWGGRPFDGQPGLARRSSMVAHCLLLETPDSLVLVDTGFGTHAATDPDGWLGRGFRAMVGAKPTYEESAVAQIRALGLDPADVRHIVMTHLDVDHAGGLADFPQAVVHVSEAERKAAAGARGFAEKTRYRAPQFAHSPLWSSYPDAGELWFGFDAVRPLRGLTPEILLVPLAGHTIGHSGVAVDTGEGWLLHAGDSYFFHGQLNPVRPSCPPALRLLQRLNETDRRRRLSNEERLRTLTRDHPDEVTVFSSHSPVEFRALLR</sequence>
<dbReference type="EMBL" id="FOEF01000005">
    <property type="protein sequence ID" value="SEP28388.1"/>
    <property type="molecule type" value="Genomic_DNA"/>
</dbReference>
<feature type="domain" description="Metallo-beta-lactamase" evidence="5">
    <location>
        <begin position="32"/>
        <end position="264"/>
    </location>
</feature>
<dbReference type="GO" id="GO:0016787">
    <property type="term" value="F:hydrolase activity"/>
    <property type="evidence" value="ECO:0007669"/>
    <property type="project" value="UniProtKB-KW"/>
</dbReference>
<protein>
    <submittedName>
        <fullName evidence="6">Glyoxylase, beta-lactamase superfamily II</fullName>
    </submittedName>
</protein>